<dbReference type="RefSeq" id="WP_310007001.1">
    <property type="nucleotide sequence ID" value="NZ_JAVDTX010000005.1"/>
</dbReference>
<comment type="caution">
    <text evidence="2">The sequence shown here is derived from an EMBL/GenBank/DDBJ whole genome shotgun (WGS) entry which is preliminary data.</text>
</comment>
<accession>A0ABU1S3H4</accession>
<name>A0ABU1S3H4_9FLAO</name>
<feature type="transmembrane region" description="Helical" evidence="1">
    <location>
        <begin position="12"/>
        <end position="31"/>
    </location>
</feature>
<keyword evidence="1" id="KW-0812">Transmembrane</keyword>
<gene>
    <name evidence="2" type="ORF">J2W95_002286</name>
</gene>
<protein>
    <submittedName>
        <fullName evidence="2">Uncharacterized protein</fullName>
    </submittedName>
</protein>
<reference evidence="2 3" key="1">
    <citation type="submission" date="2023-07" db="EMBL/GenBank/DDBJ databases">
        <title>Sorghum-associated microbial communities from plants grown in Nebraska, USA.</title>
        <authorList>
            <person name="Schachtman D."/>
        </authorList>
    </citation>
    <scope>NUCLEOTIDE SEQUENCE [LARGE SCALE GENOMIC DNA]</scope>
    <source>
        <strain evidence="2 3">BE124</strain>
    </source>
</reference>
<keyword evidence="1" id="KW-1133">Transmembrane helix</keyword>
<evidence type="ECO:0000313" key="2">
    <source>
        <dbReference type="EMBL" id="MDR6845576.1"/>
    </source>
</evidence>
<evidence type="ECO:0000313" key="3">
    <source>
        <dbReference type="Proteomes" id="UP001261871"/>
    </source>
</evidence>
<dbReference type="EMBL" id="JAVDTX010000005">
    <property type="protein sequence ID" value="MDR6845576.1"/>
    <property type="molecule type" value="Genomic_DNA"/>
</dbReference>
<keyword evidence="3" id="KW-1185">Reference proteome</keyword>
<organism evidence="2 3">
    <name type="scientific">Flavobacterium granuli</name>
    <dbReference type="NCBI Taxonomy" id="280093"/>
    <lineage>
        <taxon>Bacteria</taxon>
        <taxon>Pseudomonadati</taxon>
        <taxon>Bacteroidota</taxon>
        <taxon>Flavobacteriia</taxon>
        <taxon>Flavobacteriales</taxon>
        <taxon>Flavobacteriaceae</taxon>
        <taxon>Flavobacterium</taxon>
    </lineage>
</organism>
<dbReference type="Proteomes" id="UP001261871">
    <property type="component" value="Unassembled WGS sequence"/>
</dbReference>
<proteinExistence type="predicted"/>
<keyword evidence="1" id="KW-0472">Membrane</keyword>
<sequence length="155" mass="17945">MFTNISWGNYCTAIGVLLLGWYTFLGFRFYYKELKQIVSGERDLNFPNMRSIKKKQSCIESHSDSSPLFSESFGVSKVIDELTSILLNAIIESKERNLSKEEFQMYLKLILNDYPDAKDSIFRSTINTLMVSECEKHPQLILTYAEVDGLWDETI</sequence>
<evidence type="ECO:0000256" key="1">
    <source>
        <dbReference type="SAM" id="Phobius"/>
    </source>
</evidence>